<dbReference type="EMBL" id="JAKZEL010000007">
    <property type="protein sequence ID" value="KAI4542336.1"/>
    <property type="molecule type" value="Genomic_DNA"/>
</dbReference>
<dbReference type="Pfam" id="PF25526">
    <property type="entry name" value="LIP-1"/>
    <property type="match status" value="2"/>
</dbReference>
<evidence type="ECO:0000256" key="4">
    <source>
        <dbReference type="ARBA" id="ARBA00022729"/>
    </source>
</evidence>
<feature type="disulfide bond" evidence="11">
    <location>
        <begin position="163"/>
        <end position="181"/>
    </location>
</feature>
<keyword evidence="6 14" id="KW-1133">Transmembrane helix</keyword>
<evidence type="ECO:0000256" key="7">
    <source>
        <dbReference type="ARBA" id="ARBA00023136"/>
    </source>
</evidence>
<organism evidence="16 17">
    <name type="scientific">Ovis ammon polii</name>
    <dbReference type="NCBI Taxonomy" id="230172"/>
    <lineage>
        <taxon>Eukaryota</taxon>
        <taxon>Metazoa</taxon>
        <taxon>Chordata</taxon>
        <taxon>Craniata</taxon>
        <taxon>Vertebrata</taxon>
        <taxon>Euteleostomi</taxon>
        <taxon>Mammalia</taxon>
        <taxon>Eutheria</taxon>
        <taxon>Laurasiatheria</taxon>
        <taxon>Artiodactyla</taxon>
        <taxon>Ruminantia</taxon>
        <taxon>Pecora</taxon>
        <taxon>Bovidae</taxon>
        <taxon>Caprinae</taxon>
        <taxon>Ovis</taxon>
    </lineage>
</organism>
<comment type="caution">
    <text evidence="16">The sequence shown here is derived from an EMBL/GenBank/DDBJ whole genome shotgun (WGS) entry which is preliminary data.</text>
</comment>
<evidence type="ECO:0000256" key="13">
    <source>
        <dbReference type="SAM" id="MobiDB-lite"/>
    </source>
</evidence>
<evidence type="ECO:0000256" key="2">
    <source>
        <dbReference type="ARBA" id="ARBA00022692"/>
    </source>
</evidence>
<feature type="region of interest" description="Disordered" evidence="13">
    <location>
        <begin position="1"/>
        <end position="34"/>
    </location>
</feature>
<dbReference type="GO" id="GO:0045569">
    <property type="term" value="F:TRAIL binding"/>
    <property type="evidence" value="ECO:0007669"/>
    <property type="project" value="InterPro"/>
</dbReference>
<feature type="domain" description="TNFR-Cys" evidence="15">
    <location>
        <begin position="509"/>
        <end position="566"/>
    </location>
</feature>
<dbReference type="CDD" id="cd10580">
    <property type="entry name" value="TNFRSF10"/>
    <property type="match status" value="2"/>
</dbReference>
<keyword evidence="12" id="KW-0175">Coiled coil</keyword>
<evidence type="ECO:0000256" key="11">
    <source>
        <dbReference type="PROSITE-ProRule" id="PRU00206"/>
    </source>
</evidence>
<keyword evidence="7 14" id="KW-0472">Membrane</keyword>
<feature type="region of interest" description="Disordered" evidence="13">
    <location>
        <begin position="617"/>
        <end position="641"/>
    </location>
</feature>
<dbReference type="SMART" id="SM00208">
    <property type="entry name" value="TNFR"/>
    <property type="match status" value="4"/>
</dbReference>
<feature type="repeat" description="TNFR-Cys" evidence="11">
    <location>
        <begin position="509"/>
        <end position="566"/>
    </location>
</feature>
<name>A0AAD4YDE3_OVIAM</name>
<evidence type="ECO:0000256" key="12">
    <source>
        <dbReference type="SAM" id="Coils"/>
    </source>
</evidence>
<dbReference type="PRINTS" id="PR01956">
    <property type="entry name" value="TNFACTORR10"/>
</dbReference>
<evidence type="ECO:0000313" key="17">
    <source>
        <dbReference type="Proteomes" id="UP001214576"/>
    </source>
</evidence>
<feature type="domain" description="TNFR-Cys" evidence="15">
    <location>
        <begin position="99"/>
        <end position="140"/>
    </location>
</feature>
<keyword evidence="10" id="KW-0325">Glycoprotein</keyword>
<dbReference type="SUPFAM" id="SSF57586">
    <property type="entry name" value="TNF receptor-like"/>
    <property type="match status" value="6"/>
</dbReference>
<comment type="caution">
    <text evidence="11">Lacks conserved residue(s) required for the propagation of feature annotation.</text>
</comment>
<protein>
    <recommendedName>
        <fullName evidence="15">TNFR-Cys domain-containing protein</fullName>
    </recommendedName>
</protein>
<dbReference type="InterPro" id="IPR020465">
    <property type="entry name" value="TNFR_10"/>
</dbReference>
<feature type="coiled-coil region" evidence="12">
    <location>
        <begin position="696"/>
        <end position="723"/>
    </location>
</feature>
<feature type="repeat" description="TNFR-Cys" evidence="11">
    <location>
        <begin position="99"/>
        <end position="140"/>
    </location>
</feature>
<sequence>MTVPTINLRGPRQRTLPDRGRRAPASSSAGAGRPGGPKLRFEYLIVVMGVVLWVKPASAMSVRKDEIHQQSSAPLEGSLQQNLCLPGFYMEEASGGCAPCTDGTDYTNHSNTLPSCLPCTTCKSEEEEKNRCTPTKDTECQCKPGTFRGEDAPEFCQKCSTRCPDGKVMVTDCTPWSDIKCVNQESGALTHGEAPVPGEPATVSQRLLIGIITGVVIIIVLIAWVVWCSHKGLFDECWHKVIGFSSIWQHQTLSNYFCPTTMPMVDVVPDRYRLFHGPCNPEVSPEMSQAPGSLLPAPARDQSLFRGRWAQAACGELATSTEEFKMYWKQLLAREEEIALLTAERDHTRLLLEHLECLVSQYIPSLQMTAGKWQAQSPAGMTRELEVLKALKSLFEHHKALDKKKRSLVNRVAKPMLRQMGAIVANVIFEAMAQKEDMENRITKLEKRYLAAQHEAISVYNLDDKLENEIANKDSMHRQVKPASAMSVRKDEIHQQSSAPLEGSLQQNLCIPGFYMEEASGGCAPRTDGTDDTSHSNTLPSCLPCTTCKSGEEEKNRCTPTKDTECQCKAGTFHEDALEFCQNCSTGCPDGKVMVKDCTPWSDIKCVDQESVALAHGEAPVPGEPAATSQTLPVTPSPSSGPSGLGIGVVTGLGNAIVLIGWVVWCFLKGWEVRQEGPPNHSVVVSSLLGLFDECWRKAMALKEDMENRITKLEKRYLAAQHEAISVYNLDDKLENEIANKDSMHRQEDKDRQLQECLELAEQKLQQMLLEVEAELAQQVAALSKVLQLRVTAAQSSARQREEMNGEHNEHSSDTVDKRLSVSDERLQLHLQERTAALEDKVQPLKDQDRERGQQASVLANVAQVLERDEGVPDGEGDGVTLFSVPALLLPSGQADAKSLAVRIQEQLDKINEQIRLLLANFTLTSLPQLPAVQEEVEDEKTTIKGETSTSALLRSLRLDRLMGSLRTASDEDIGDARKPPPAELQS</sequence>
<evidence type="ECO:0000256" key="10">
    <source>
        <dbReference type="ARBA" id="ARBA00023180"/>
    </source>
</evidence>
<proteinExistence type="predicted"/>
<feature type="coiled-coil region" evidence="12">
    <location>
        <begin position="428"/>
        <end position="455"/>
    </location>
</feature>
<evidence type="ECO:0000256" key="9">
    <source>
        <dbReference type="ARBA" id="ARBA00023170"/>
    </source>
</evidence>
<keyword evidence="4" id="KW-0732">Signal</keyword>
<feature type="disulfide bond" evidence="11">
    <location>
        <begin position="122"/>
        <end position="140"/>
    </location>
</feature>
<dbReference type="GO" id="GO:0016020">
    <property type="term" value="C:membrane"/>
    <property type="evidence" value="ECO:0007669"/>
    <property type="project" value="UniProtKB-SubCell"/>
</dbReference>
<dbReference type="GO" id="GO:0007165">
    <property type="term" value="P:signal transduction"/>
    <property type="evidence" value="ECO:0007669"/>
    <property type="project" value="UniProtKB-ARBA"/>
</dbReference>
<dbReference type="InterPro" id="IPR001368">
    <property type="entry name" value="TNFR/NGFR_Cys_rich_reg"/>
</dbReference>
<dbReference type="PROSITE" id="PS50050">
    <property type="entry name" value="TNFR_NGFR_2"/>
    <property type="match status" value="4"/>
</dbReference>
<dbReference type="InterPro" id="IPR057892">
    <property type="entry name" value="LIP-1_CC2"/>
</dbReference>
<dbReference type="GO" id="GO:0004888">
    <property type="term" value="F:transmembrane signaling receptor activity"/>
    <property type="evidence" value="ECO:0007669"/>
    <property type="project" value="UniProtKB-ARBA"/>
</dbReference>
<feature type="disulfide bond" evidence="11">
    <location>
        <begin position="545"/>
        <end position="558"/>
    </location>
</feature>
<evidence type="ECO:0000259" key="15">
    <source>
        <dbReference type="PROSITE" id="PS50050"/>
    </source>
</evidence>
<dbReference type="FunFam" id="2.10.50.10:FF:000016">
    <property type="entry name" value="Tumor necrosis factor receptor superfamily member 10B"/>
    <property type="match status" value="2"/>
</dbReference>
<gene>
    <name evidence="16" type="ORF">MG293_007715</name>
</gene>
<evidence type="ECO:0000256" key="1">
    <source>
        <dbReference type="ARBA" id="ARBA00004479"/>
    </source>
</evidence>
<evidence type="ECO:0000256" key="8">
    <source>
        <dbReference type="ARBA" id="ARBA00023157"/>
    </source>
</evidence>
<evidence type="ECO:0000256" key="6">
    <source>
        <dbReference type="ARBA" id="ARBA00022989"/>
    </source>
</evidence>
<feature type="domain" description="TNFR-Cys" evidence="15">
    <location>
        <begin position="567"/>
        <end position="606"/>
    </location>
</feature>
<dbReference type="FunFam" id="2.10.50.10:FF:000004">
    <property type="entry name" value="Tumor necrosis factor receptor superfamily member 6"/>
    <property type="match status" value="2"/>
</dbReference>
<keyword evidence="8 11" id="KW-1015">Disulfide bond</keyword>
<feature type="compositionally biased region" description="Low complexity" evidence="13">
    <location>
        <begin position="631"/>
        <end position="641"/>
    </location>
</feature>
<feature type="repeat" description="TNFR-Cys" evidence="11">
    <location>
        <begin position="141"/>
        <end position="181"/>
    </location>
</feature>
<feature type="region of interest" description="Disordered" evidence="13">
    <location>
        <begin position="968"/>
        <end position="987"/>
    </location>
</feature>
<dbReference type="GO" id="GO:0006915">
    <property type="term" value="P:apoptotic process"/>
    <property type="evidence" value="ECO:0007669"/>
    <property type="project" value="UniProtKB-KW"/>
</dbReference>
<dbReference type="PANTHER" id="PTHR46330">
    <property type="entry name" value="TUMOR NECROSIS FACTOR RECEPTOR SUPERFAMILY MEMBER 10B"/>
    <property type="match status" value="1"/>
</dbReference>
<feature type="repeat" description="TNFR-Cys" evidence="11">
    <location>
        <begin position="567"/>
        <end position="606"/>
    </location>
</feature>
<evidence type="ECO:0000313" key="16">
    <source>
        <dbReference type="EMBL" id="KAI4542336.1"/>
    </source>
</evidence>
<dbReference type="Gene3D" id="2.10.50.10">
    <property type="entry name" value="Tumor Necrosis Factor Receptor, subunit A, domain 2"/>
    <property type="match status" value="6"/>
</dbReference>
<keyword evidence="17" id="KW-1185">Reference proteome</keyword>
<accession>A0AAD4YDE3</accession>
<evidence type="ECO:0000256" key="14">
    <source>
        <dbReference type="SAM" id="Phobius"/>
    </source>
</evidence>
<feature type="disulfide bond" evidence="11">
    <location>
        <begin position="119"/>
        <end position="132"/>
    </location>
</feature>
<comment type="subcellular location">
    <subcellularLocation>
        <location evidence="1">Membrane</location>
        <topology evidence="1">Single-pass type I membrane protein</topology>
    </subcellularLocation>
</comment>
<feature type="region of interest" description="Disordered" evidence="13">
    <location>
        <begin position="798"/>
        <end position="818"/>
    </location>
</feature>
<feature type="transmembrane region" description="Helical" evidence="14">
    <location>
        <begin position="207"/>
        <end position="227"/>
    </location>
</feature>
<dbReference type="Proteomes" id="UP001214576">
    <property type="component" value="Unassembled WGS sequence"/>
</dbReference>
<evidence type="ECO:0000256" key="5">
    <source>
        <dbReference type="ARBA" id="ARBA00022737"/>
    </source>
</evidence>
<dbReference type="AlphaFoldDB" id="A0AAD4YDE3"/>
<keyword evidence="2 14" id="KW-0812">Transmembrane</keyword>
<keyword evidence="9" id="KW-0675">Receptor</keyword>
<feature type="disulfide bond" evidence="11">
    <location>
        <begin position="588"/>
        <end position="606"/>
    </location>
</feature>
<dbReference type="InterPro" id="IPR034024">
    <property type="entry name" value="TNFRSF10_N"/>
</dbReference>
<feature type="domain" description="TNFR-Cys" evidence="15">
    <location>
        <begin position="141"/>
        <end position="181"/>
    </location>
</feature>
<feature type="coiled-coil region" evidence="12">
    <location>
        <begin position="894"/>
        <end position="921"/>
    </location>
</feature>
<feature type="disulfide bond" evidence="11">
    <location>
        <begin position="548"/>
        <end position="566"/>
    </location>
</feature>
<reference evidence="16" key="1">
    <citation type="submission" date="2022-03" db="EMBL/GenBank/DDBJ databases">
        <title>Genomic analyses of argali, domestic sheep and their hybrids provide insights into chromosomal evolution, heterosis and genetic basis of agronomic traits.</title>
        <authorList>
            <person name="Li M."/>
        </authorList>
    </citation>
    <scope>NUCLEOTIDE SEQUENCE</scope>
    <source>
        <strain evidence="16">CAU-MHL-2022a</strain>
        <tissue evidence="16">Skin</tissue>
    </source>
</reference>
<keyword evidence="5" id="KW-0677">Repeat</keyword>
<keyword evidence="3" id="KW-0053">Apoptosis</keyword>
<evidence type="ECO:0000256" key="3">
    <source>
        <dbReference type="ARBA" id="ARBA00022703"/>
    </source>
</evidence>
<dbReference type="PANTHER" id="PTHR46330:SF15">
    <property type="entry name" value="TUMOR NECROSIS FACTOR RECEPTOR SUPERFAMILY, MEMBER 10D, DECOY WITH TRUNCATED DEATH DOMAIN"/>
    <property type="match status" value="1"/>
</dbReference>
<feature type="compositionally biased region" description="Basic and acidic residues" evidence="13">
    <location>
        <begin position="799"/>
        <end position="818"/>
    </location>
</feature>
<dbReference type="Pfam" id="PF00020">
    <property type="entry name" value="TNFR_c6"/>
    <property type="match status" value="4"/>
</dbReference>
<dbReference type="InterPro" id="IPR052491">
    <property type="entry name" value="TNFRSF10"/>
</dbReference>